<dbReference type="SUPFAM" id="SSF46955">
    <property type="entry name" value="Putative DNA-binding domain"/>
    <property type="match status" value="1"/>
</dbReference>
<dbReference type="Pfam" id="PF13411">
    <property type="entry name" value="MerR_1"/>
    <property type="match status" value="1"/>
</dbReference>
<dbReference type="InterPro" id="IPR047057">
    <property type="entry name" value="MerR_fam"/>
</dbReference>
<gene>
    <name evidence="7" type="ORF">SE17_12350</name>
</gene>
<dbReference type="PROSITE" id="PS00552">
    <property type="entry name" value="HTH_MERR_1"/>
    <property type="match status" value="1"/>
</dbReference>
<dbReference type="PROSITE" id="PS50937">
    <property type="entry name" value="HTH_MERR_2"/>
    <property type="match status" value="1"/>
</dbReference>
<protein>
    <submittedName>
        <fullName evidence="7">Transcriptional regulator</fullName>
    </submittedName>
</protein>
<keyword evidence="3" id="KW-0238">DNA-binding</keyword>
<dbReference type="PANTHER" id="PTHR30204">
    <property type="entry name" value="REDOX-CYCLING DRUG-SENSING TRANSCRIPTIONAL ACTIVATOR SOXR"/>
    <property type="match status" value="1"/>
</dbReference>
<evidence type="ECO:0000256" key="1">
    <source>
        <dbReference type="ARBA" id="ARBA00022491"/>
    </source>
</evidence>
<keyword evidence="5" id="KW-0175">Coiled coil</keyword>
<feature type="coiled-coil region" evidence="5">
    <location>
        <begin position="81"/>
        <end position="115"/>
    </location>
</feature>
<dbReference type="Proteomes" id="UP000050509">
    <property type="component" value="Unassembled WGS sequence"/>
</dbReference>
<evidence type="ECO:0000256" key="3">
    <source>
        <dbReference type="ARBA" id="ARBA00023125"/>
    </source>
</evidence>
<sequence length="129" mass="14968">MKDKMRIGEFAEQAGVTPRTIRYYEGLGLLGPNEREGHGFRYYTDTELIRLRKIDALKQLGLSLEEIGEVLPLYCDDPTGIRGKQRVIEILQRQLAETDEKIATLQRFRAELQSNIQRFQEFLGHKRSS</sequence>
<keyword evidence="1" id="KW-0678">Repressor</keyword>
<organism evidence="7 8">
    <name type="scientific">Kouleothrix aurantiaca</name>
    <dbReference type="NCBI Taxonomy" id="186479"/>
    <lineage>
        <taxon>Bacteria</taxon>
        <taxon>Bacillati</taxon>
        <taxon>Chloroflexota</taxon>
        <taxon>Chloroflexia</taxon>
        <taxon>Chloroflexales</taxon>
        <taxon>Roseiflexineae</taxon>
        <taxon>Roseiflexaceae</taxon>
        <taxon>Kouleothrix</taxon>
    </lineage>
</organism>
<dbReference type="EMBL" id="LJCR01000380">
    <property type="protein sequence ID" value="KPV52964.1"/>
    <property type="molecule type" value="Genomic_DNA"/>
</dbReference>
<comment type="caution">
    <text evidence="7">The sequence shown here is derived from an EMBL/GenBank/DDBJ whole genome shotgun (WGS) entry which is preliminary data.</text>
</comment>
<accession>A0A0P9DB41</accession>
<evidence type="ECO:0000313" key="7">
    <source>
        <dbReference type="EMBL" id="KPV52964.1"/>
    </source>
</evidence>
<evidence type="ECO:0000256" key="4">
    <source>
        <dbReference type="ARBA" id="ARBA00023163"/>
    </source>
</evidence>
<dbReference type="AlphaFoldDB" id="A0A0P9DB41"/>
<dbReference type="PANTHER" id="PTHR30204:SF69">
    <property type="entry name" value="MERR-FAMILY TRANSCRIPTIONAL REGULATOR"/>
    <property type="match status" value="1"/>
</dbReference>
<evidence type="ECO:0000313" key="8">
    <source>
        <dbReference type="Proteomes" id="UP000050509"/>
    </source>
</evidence>
<keyword evidence="2" id="KW-0805">Transcription regulation</keyword>
<feature type="domain" description="HTH merR-type" evidence="6">
    <location>
        <begin position="4"/>
        <end position="73"/>
    </location>
</feature>
<dbReference type="GO" id="GO:0003677">
    <property type="term" value="F:DNA binding"/>
    <property type="evidence" value="ECO:0007669"/>
    <property type="project" value="UniProtKB-KW"/>
</dbReference>
<keyword evidence="4" id="KW-0804">Transcription</keyword>
<dbReference type="InterPro" id="IPR009061">
    <property type="entry name" value="DNA-bd_dom_put_sf"/>
</dbReference>
<keyword evidence="8" id="KW-1185">Reference proteome</keyword>
<dbReference type="InterPro" id="IPR000551">
    <property type="entry name" value="MerR-type_HTH_dom"/>
</dbReference>
<dbReference type="GO" id="GO:0003700">
    <property type="term" value="F:DNA-binding transcription factor activity"/>
    <property type="evidence" value="ECO:0007669"/>
    <property type="project" value="InterPro"/>
</dbReference>
<dbReference type="PRINTS" id="PR00040">
    <property type="entry name" value="HTHMERR"/>
</dbReference>
<dbReference type="Gene3D" id="1.10.1660.10">
    <property type="match status" value="1"/>
</dbReference>
<proteinExistence type="predicted"/>
<dbReference type="SMART" id="SM00422">
    <property type="entry name" value="HTH_MERR"/>
    <property type="match status" value="1"/>
</dbReference>
<evidence type="ECO:0000256" key="5">
    <source>
        <dbReference type="SAM" id="Coils"/>
    </source>
</evidence>
<reference evidence="7 8" key="1">
    <citation type="submission" date="2015-09" db="EMBL/GenBank/DDBJ databases">
        <title>Draft genome sequence of Kouleothrix aurantiaca JCM 19913.</title>
        <authorList>
            <person name="Hemp J."/>
        </authorList>
    </citation>
    <scope>NUCLEOTIDE SEQUENCE [LARGE SCALE GENOMIC DNA]</scope>
    <source>
        <strain evidence="7 8">COM-B</strain>
    </source>
</reference>
<evidence type="ECO:0000256" key="2">
    <source>
        <dbReference type="ARBA" id="ARBA00023015"/>
    </source>
</evidence>
<name>A0A0P9DB41_9CHLR</name>
<evidence type="ECO:0000259" key="6">
    <source>
        <dbReference type="PROSITE" id="PS50937"/>
    </source>
</evidence>